<dbReference type="EMBL" id="JACBYG010000042">
    <property type="protein sequence ID" value="NYS49209.1"/>
    <property type="molecule type" value="Genomic_DNA"/>
</dbReference>
<feature type="transmembrane region" description="Helical" evidence="1">
    <location>
        <begin position="114"/>
        <end position="132"/>
    </location>
</feature>
<keyword evidence="1" id="KW-1133">Transmembrane helix</keyword>
<feature type="transmembrane region" description="Helical" evidence="1">
    <location>
        <begin position="14"/>
        <end position="33"/>
    </location>
</feature>
<keyword evidence="1" id="KW-0812">Transmembrane</keyword>
<dbReference type="GO" id="GO:0004497">
    <property type="term" value="F:monooxygenase activity"/>
    <property type="evidence" value="ECO:0007669"/>
    <property type="project" value="UniProtKB-KW"/>
</dbReference>
<keyword evidence="3" id="KW-1185">Reference proteome</keyword>
<name>A0A7Z0LD68_9STRE</name>
<keyword evidence="2" id="KW-0560">Oxidoreductase</keyword>
<dbReference type="Proteomes" id="UP000563349">
    <property type="component" value="Unassembled WGS sequence"/>
</dbReference>
<evidence type="ECO:0000313" key="2">
    <source>
        <dbReference type="EMBL" id="NYS49209.1"/>
    </source>
</evidence>
<sequence length="173" mass="20052">MIVGGASFFQAETFGVHSIFLLLMVVFLFLIYFTEFDHALDSSPNTLGFRLIYSHYLVFAGSLMLTVSMTFLSEQEVHHLFVAFLYAGLFAFFLAIILNDVYNKPAYKWTRSYLQIYWLLFTLGFVAGLIFAATPLMVTVITTGTIFLIWAHFIHFYLKNHRKSNDSFEIHWI</sequence>
<evidence type="ECO:0000313" key="3">
    <source>
        <dbReference type="Proteomes" id="UP000563349"/>
    </source>
</evidence>
<feature type="transmembrane region" description="Helical" evidence="1">
    <location>
        <begin position="138"/>
        <end position="158"/>
    </location>
</feature>
<keyword evidence="1" id="KW-0472">Membrane</keyword>
<protein>
    <submittedName>
        <fullName evidence="2">Beta-carotene 15,15'-monooxygenase</fullName>
    </submittedName>
</protein>
<reference evidence="2 3" key="1">
    <citation type="submission" date="2020-07" db="EMBL/GenBank/DDBJ databases">
        <title>MOT database genomes.</title>
        <authorList>
            <person name="Joseph S."/>
            <person name="Aduse-Opoku J."/>
            <person name="Hashim A."/>
            <person name="Wade W."/>
            <person name="Curtis M."/>
        </authorList>
    </citation>
    <scope>NUCLEOTIDE SEQUENCE [LARGE SCALE GENOMIC DNA]</scope>
    <source>
        <strain evidence="2 3">CCW311</strain>
    </source>
</reference>
<dbReference type="AlphaFoldDB" id="A0A7Z0LD68"/>
<organism evidence="2 3">
    <name type="scientific">Streptococcus danieliae</name>
    <dbReference type="NCBI Taxonomy" id="747656"/>
    <lineage>
        <taxon>Bacteria</taxon>
        <taxon>Bacillati</taxon>
        <taxon>Bacillota</taxon>
        <taxon>Bacilli</taxon>
        <taxon>Lactobacillales</taxon>
        <taxon>Streptococcaceae</taxon>
        <taxon>Streptococcus</taxon>
    </lineage>
</organism>
<feature type="transmembrane region" description="Helical" evidence="1">
    <location>
        <begin position="53"/>
        <end position="73"/>
    </location>
</feature>
<dbReference type="RefSeq" id="WP_179923825.1">
    <property type="nucleotide sequence ID" value="NZ_CP128228.1"/>
</dbReference>
<keyword evidence="2" id="KW-0503">Monooxygenase</keyword>
<evidence type="ECO:0000256" key="1">
    <source>
        <dbReference type="SAM" id="Phobius"/>
    </source>
</evidence>
<gene>
    <name evidence="2" type="ORF">HZY93_04375</name>
</gene>
<accession>A0A7Z0LD68</accession>
<comment type="caution">
    <text evidence="2">The sequence shown here is derived from an EMBL/GenBank/DDBJ whole genome shotgun (WGS) entry which is preliminary data.</text>
</comment>
<feature type="transmembrane region" description="Helical" evidence="1">
    <location>
        <begin position="79"/>
        <end position="102"/>
    </location>
</feature>
<proteinExistence type="predicted"/>